<dbReference type="PANTHER" id="PTHR11956:SF5">
    <property type="entry name" value="ARGININE--TRNA LIGASE, CYTOPLASMIC"/>
    <property type="match status" value="1"/>
</dbReference>
<evidence type="ECO:0000256" key="6">
    <source>
        <dbReference type="ARBA" id="ARBA00023146"/>
    </source>
</evidence>
<evidence type="ECO:0000256" key="8">
    <source>
        <dbReference type="HAMAP-Rule" id="MF_00123"/>
    </source>
</evidence>
<evidence type="ECO:0000256" key="3">
    <source>
        <dbReference type="ARBA" id="ARBA00022741"/>
    </source>
</evidence>
<feature type="domain" description="Arginyl tRNA synthetase N-terminal" evidence="11">
    <location>
        <begin position="5"/>
        <end position="89"/>
    </location>
</feature>
<keyword evidence="8" id="KW-0963">Cytoplasm</keyword>
<dbReference type="HAMAP" id="MF_00123">
    <property type="entry name" value="Arg_tRNA_synth"/>
    <property type="match status" value="1"/>
</dbReference>
<evidence type="ECO:0000256" key="1">
    <source>
        <dbReference type="ARBA" id="ARBA00005594"/>
    </source>
</evidence>
<dbReference type="SMART" id="SM00836">
    <property type="entry name" value="DALR_1"/>
    <property type="match status" value="1"/>
</dbReference>
<comment type="subcellular location">
    <subcellularLocation>
        <location evidence="8">Cytoplasm</location>
    </subcellularLocation>
</comment>
<dbReference type="PRINTS" id="PR01038">
    <property type="entry name" value="TRNASYNTHARG"/>
</dbReference>
<dbReference type="InterPro" id="IPR014729">
    <property type="entry name" value="Rossmann-like_a/b/a_fold"/>
</dbReference>
<name>A0A2S7T0C8_9BACT</name>
<dbReference type="EMBL" id="PPSL01000001">
    <property type="protein sequence ID" value="PQJ12275.1"/>
    <property type="molecule type" value="Genomic_DNA"/>
</dbReference>
<evidence type="ECO:0000256" key="7">
    <source>
        <dbReference type="ARBA" id="ARBA00049339"/>
    </source>
</evidence>
<dbReference type="SUPFAM" id="SSF47323">
    <property type="entry name" value="Anticodon-binding domain of a subclass of class I aminoacyl-tRNA synthetases"/>
    <property type="match status" value="1"/>
</dbReference>
<dbReference type="GO" id="GO:0006420">
    <property type="term" value="P:arginyl-tRNA aminoacylation"/>
    <property type="evidence" value="ECO:0007669"/>
    <property type="project" value="UniProtKB-UniRule"/>
</dbReference>
<evidence type="ECO:0000256" key="9">
    <source>
        <dbReference type="RuleBase" id="RU363038"/>
    </source>
</evidence>
<keyword evidence="4 8" id="KW-0067">ATP-binding</keyword>
<keyword evidence="5 8" id="KW-0648">Protein biosynthesis</keyword>
<dbReference type="GO" id="GO:0005524">
    <property type="term" value="F:ATP binding"/>
    <property type="evidence" value="ECO:0007669"/>
    <property type="project" value="UniProtKB-UniRule"/>
</dbReference>
<protein>
    <recommendedName>
        <fullName evidence="8">Arginine--tRNA ligase</fullName>
        <ecNumber evidence="8">6.1.1.19</ecNumber>
    </recommendedName>
    <alternativeName>
        <fullName evidence="8">Arginyl-tRNA synthetase</fullName>
        <shortName evidence="8">ArgRS</shortName>
    </alternativeName>
</protein>
<dbReference type="NCBIfam" id="TIGR00456">
    <property type="entry name" value="argS"/>
    <property type="match status" value="1"/>
</dbReference>
<dbReference type="SUPFAM" id="SSF55190">
    <property type="entry name" value="Arginyl-tRNA synthetase (ArgRS), N-terminal 'additional' domain"/>
    <property type="match status" value="1"/>
</dbReference>
<evidence type="ECO:0000259" key="11">
    <source>
        <dbReference type="SMART" id="SM01016"/>
    </source>
</evidence>
<dbReference type="Pfam" id="PF05746">
    <property type="entry name" value="DALR_1"/>
    <property type="match status" value="1"/>
</dbReference>
<dbReference type="GO" id="GO:0005737">
    <property type="term" value="C:cytoplasm"/>
    <property type="evidence" value="ECO:0007669"/>
    <property type="project" value="UniProtKB-SubCell"/>
</dbReference>
<dbReference type="RefSeq" id="WP_105037159.1">
    <property type="nucleotide sequence ID" value="NZ_PPSL01000001.1"/>
</dbReference>
<dbReference type="InterPro" id="IPR036695">
    <property type="entry name" value="Arg-tRNA-synth_N_sf"/>
</dbReference>
<dbReference type="InterPro" id="IPR008909">
    <property type="entry name" value="DALR_anticod-bd"/>
</dbReference>
<comment type="subunit">
    <text evidence="8">Monomer.</text>
</comment>
<evidence type="ECO:0000256" key="5">
    <source>
        <dbReference type="ARBA" id="ARBA00022917"/>
    </source>
</evidence>
<dbReference type="PANTHER" id="PTHR11956">
    <property type="entry name" value="ARGINYL-TRNA SYNTHETASE"/>
    <property type="match status" value="1"/>
</dbReference>
<keyword evidence="13" id="KW-1185">Reference proteome</keyword>
<dbReference type="Proteomes" id="UP000239872">
    <property type="component" value="Unassembled WGS sequence"/>
</dbReference>
<comment type="caution">
    <text evidence="12">The sequence shown here is derived from an EMBL/GenBank/DDBJ whole genome shotgun (WGS) entry which is preliminary data.</text>
</comment>
<dbReference type="Gene3D" id="3.40.50.620">
    <property type="entry name" value="HUPs"/>
    <property type="match status" value="1"/>
</dbReference>
<dbReference type="SUPFAM" id="SSF52374">
    <property type="entry name" value="Nucleotidylyl transferase"/>
    <property type="match status" value="1"/>
</dbReference>
<proteinExistence type="inferred from homology"/>
<keyword evidence="2 8" id="KW-0436">Ligase</keyword>
<evidence type="ECO:0000259" key="10">
    <source>
        <dbReference type="SMART" id="SM00836"/>
    </source>
</evidence>
<comment type="catalytic activity">
    <reaction evidence="7 8">
        <text>tRNA(Arg) + L-arginine + ATP = L-arginyl-tRNA(Arg) + AMP + diphosphate</text>
        <dbReference type="Rhea" id="RHEA:20301"/>
        <dbReference type="Rhea" id="RHEA-COMP:9658"/>
        <dbReference type="Rhea" id="RHEA-COMP:9673"/>
        <dbReference type="ChEBI" id="CHEBI:30616"/>
        <dbReference type="ChEBI" id="CHEBI:32682"/>
        <dbReference type="ChEBI" id="CHEBI:33019"/>
        <dbReference type="ChEBI" id="CHEBI:78442"/>
        <dbReference type="ChEBI" id="CHEBI:78513"/>
        <dbReference type="ChEBI" id="CHEBI:456215"/>
        <dbReference type="EC" id="6.1.1.19"/>
    </reaction>
</comment>
<dbReference type="GO" id="GO:0004814">
    <property type="term" value="F:arginine-tRNA ligase activity"/>
    <property type="evidence" value="ECO:0007669"/>
    <property type="project" value="UniProtKB-UniRule"/>
</dbReference>
<dbReference type="Pfam" id="PF00750">
    <property type="entry name" value="tRNA-synt_1d"/>
    <property type="match status" value="1"/>
</dbReference>
<dbReference type="Gene3D" id="1.10.730.10">
    <property type="entry name" value="Isoleucyl-tRNA Synthetase, Domain 1"/>
    <property type="match status" value="1"/>
</dbReference>
<keyword evidence="3 8" id="KW-0547">Nucleotide-binding</keyword>
<evidence type="ECO:0000313" key="13">
    <source>
        <dbReference type="Proteomes" id="UP000239872"/>
    </source>
</evidence>
<dbReference type="InterPro" id="IPR005148">
    <property type="entry name" value="Arg-tRNA-synth_N"/>
</dbReference>
<sequence length="599" mass="67267">MTLFLQTRLAVASALKILYPDAEIKDSMISVNLTKPEFTGDYTVVLFPFVKLLRMKPDALGVQLGDYLVANTDLFSSYAIVSGFLNMAVKDNVWGSFLLNNFANAHYGEQAKRDNRVMVEYSSPNTNKPLHFGHMRNIFLGAAVSQILKAAGNEVVKANLINDRGIHICKSMIAWEKLGNNATPESAGMKGDHLVGYYYVKFNDLFKAQVAELIAAGKDEKAAEKEAPIMIEAQEMLRKWEAGDPAVYGLWQTMNGWVYEGFDVSYKKMGITFDKTYHESETYLLGKELVQSGLEKGVLFKKDDGSVWIDLKDEGLDEKLLLRGDGTSVYITQDLGTAKLKYDDFKLNQSLYVIADEQNYHMQVLKLILKKMGEPCGDGIHHLSYGMVELPSGRMKSREGTVVDADDMVEEMISLSREQAEQNGKTAGFTEEELGKLYDTVGLGALKFYLLRVDPKKKMIFDPKESIDLHGFTATFIQYAHTRICSILRKENVPLMPSVSHFQAFKLTEEIAPLEKAMILHLEQYPTVLAAAADEYNPSELCIYAFQLAQTFNSFYDVHSISKAESEEKKQLRLMIVVMAASILRHSMNLLGIALPEKM</sequence>
<keyword evidence="6 8" id="KW-0030">Aminoacyl-tRNA synthetase</keyword>
<organism evidence="12 13">
    <name type="scientific">Flavipsychrobacter stenotrophus</name>
    <dbReference type="NCBI Taxonomy" id="2077091"/>
    <lineage>
        <taxon>Bacteria</taxon>
        <taxon>Pseudomonadati</taxon>
        <taxon>Bacteroidota</taxon>
        <taxon>Chitinophagia</taxon>
        <taxon>Chitinophagales</taxon>
        <taxon>Chitinophagaceae</taxon>
        <taxon>Flavipsychrobacter</taxon>
    </lineage>
</organism>
<dbReference type="Gene3D" id="3.30.1360.70">
    <property type="entry name" value="Arginyl tRNA synthetase N-terminal domain"/>
    <property type="match status" value="1"/>
</dbReference>
<evidence type="ECO:0000313" key="12">
    <source>
        <dbReference type="EMBL" id="PQJ12275.1"/>
    </source>
</evidence>
<feature type="domain" description="DALR anticodon binding" evidence="10">
    <location>
        <begin position="477"/>
        <end position="599"/>
    </location>
</feature>
<comment type="similarity">
    <text evidence="1 8 9">Belongs to the class-I aminoacyl-tRNA synthetase family.</text>
</comment>
<reference evidence="12 13" key="1">
    <citation type="submission" date="2018-01" db="EMBL/GenBank/DDBJ databases">
        <title>A novel member of the phylum Bacteroidetes isolated from glacier ice.</title>
        <authorList>
            <person name="Liu Q."/>
            <person name="Xin Y.-H."/>
        </authorList>
    </citation>
    <scope>NUCLEOTIDE SEQUENCE [LARGE SCALE GENOMIC DNA]</scope>
    <source>
        <strain evidence="12 13">RB1R16</strain>
    </source>
</reference>
<gene>
    <name evidence="8" type="primary">argS</name>
    <name evidence="12" type="ORF">CJD36_000515</name>
</gene>
<dbReference type="InterPro" id="IPR001278">
    <property type="entry name" value="Arg-tRNA-ligase"/>
</dbReference>
<dbReference type="EC" id="6.1.1.19" evidence="8"/>
<evidence type="ECO:0000256" key="4">
    <source>
        <dbReference type="ARBA" id="ARBA00022840"/>
    </source>
</evidence>
<dbReference type="SMART" id="SM01016">
    <property type="entry name" value="Arg_tRNA_synt_N"/>
    <property type="match status" value="1"/>
</dbReference>
<dbReference type="InterPro" id="IPR035684">
    <property type="entry name" value="ArgRS_core"/>
</dbReference>
<dbReference type="InterPro" id="IPR009080">
    <property type="entry name" value="tRNAsynth_Ia_anticodon-bd"/>
</dbReference>
<accession>A0A2S7T0C8</accession>
<dbReference type="AlphaFoldDB" id="A0A2S7T0C8"/>
<comment type="caution">
    <text evidence="8">Lacks conserved residue(s) required for the propagation of feature annotation.</text>
</comment>
<dbReference type="FunFam" id="1.10.730.10:FF:000006">
    <property type="entry name" value="Arginyl-tRNA synthetase 2, mitochondrial"/>
    <property type="match status" value="1"/>
</dbReference>
<dbReference type="OrthoDB" id="9805987at2"/>
<evidence type="ECO:0000256" key="2">
    <source>
        <dbReference type="ARBA" id="ARBA00022598"/>
    </source>
</evidence>